<dbReference type="PROSITE" id="PS01124">
    <property type="entry name" value="HTH_ARAC_FAMILY_2"/>
    <property type="match status" value="1"/>
</dbReference>
<comment type="caution">
    <text evidence="2">The sequence shown here is derived from an EMBL/GenBank/DDBJ whole genome shotgun (WGS) entry which is preliminary data.</text>
</comment>
<dbReference type="EMBL" id="JABVEC010000012">
    <property type="protein sequence ID" value="MBC6467274.1"/>
    <property type="molecule type" value="Genomic_DNA"/>
</dbReference>
<gene>
    <name evidence="2" type="ORF">HKK74_17475</name>
</gene>
<evidence type="ECO:0000259" key="1">
    <source>
        <dbReference type="PROSITE" id="PS01124"/>
    </source>
</evidence>
<protein>
    <submittedName>
        <fullName evidence="2">Helix-turn-helix domain-containing protein</fullName>
    </submittedName>
</protein>
<dbReference type="RefSeq" id="WP_187244291.1">
    <property type="nucleotide sequence ID" value="NZ_BAAAOK010000005.1"/>
</dbReference>
<dbReference type="SMART" id="SM00342">
    <property type="entry name" value="HTH_ARAC"/>
    <property type="match status" value="1"/>
</dbReference>
<organism evidence="2 3">
    <name type="scientific">Actinomadura alba</name>
    <dbReference type="NCBI Taxonomy" id="406431"/>
    <lineage>
        <taxon>Bacteria</taxon>
        <taxon>Bacillati</taxon>
        <taxon>Actinomycetota</taxon>
        <taxon>Actinomycetes</taxon>
        <taxon>Streptosporangiales</taxon>
        <taxon>Thermomonosporaceae</taxon>
        <taxon>Actinomadura</taxon>
    </lineage>
</organism>
<dbReference type="Gene3D" id="1.10.10.60">
    <property type="entry name" value="Homeodomain-like"/>
    <property type="match status" value="1"/>
</dbReference>
<proteinExistence type="predicted"/>
<dbReference type="Pfam" id="PF12833">
    <property type="entry name" value="HTH_18"/>
    <property type="match status" value="1"/>
</dbReference>
<feature type="domain" description="HTH araC/xylS-type" evidence="1">
    <location>
        <begin position="149"/>
        <end position="221"/>
    </location>
</feature>
<evidence type="ECO:0000313" key="2">
    <source>
        <dbReference type="EMBL" id="MBC6467274.1"/>
    </source>
</evidence>
<accession>A0ABR7LR67</accession>
<dbReference type="Proteomes" id="UP000805614">
    <property type="component" value="Unassembled WGS sequence"/>
</dbReference>
<name>A0ABR7LR67_9ACTN</name>
<reference evidence="2 3" key="1">
    <citation type="submission" date="2020-06" db="EMBL/GenBank/DDBJ databases">
        <title>Actinomadura xiongansis sp. nov., isolated from soil of Baiyangdian.</title>
        <authorList>
            <person name="Zhang X."/>
        </authorList>
    </citation>
    <scope>NUCLEOTIDE SEQUENCE [LARGE SCALE GENOMIC DNA]</scope>
    <source>
        <strain evidence="2 3">HBUM206468</strain>
    </source>
</reference>
<keyword evidence="3" id="KW-1185">Reference proteome</keyword>
<sequence length="238" mass="26792">MGLEFEDRSSESPYVERVWRSRSAGLDRMTSVATAHWNLVVWEEAGQARAAVQGPETRASMAPVPPDTTFFGIRFALGTTLPWLPIQQVVDGDLELPDVTRRRLWLDGAHWPLPDYDNAEHFVRRLVRAGVLVRDLVVALVLDGGTVELSIRSVRRHFVRATGLTSETIRQIERARQAASLLRDGSSIGDLTHDLGYFDHPHLARSLSRFIGRTATQLRRQPQDQVSLLYKPWPAALP</sequence>
<evidence type="ECO:0000313" key="3">
    <source>
        <dbReference type="Proteomes" id="UP000805614"/>
    </source>
</evidence>
<dbReference type="InterPro" id="IPR018060">
    <property type="entry name" value="HTH_AraC"/>
</dbReference>